<organism evidence="3 5">
    <name type="scientific">Smittium megazygosporum</name>
    <dbReference type="NCBI Taxonomy" id="133381"/>
    <lineage>
        <taxon>Eukaryota</taxon>
        <taxon>Fungi</taxon>
        <taxon>Fungi incertae sedis</taxon>
        <taxon>Zoopagomycota</taxon>
        <taxon>Kickxellomycotina</taxon>
        <taxon>Harpellomycetes</taxon>
        <taxon>Harpellales</taxon>
        <taxon>Legeriomycetaceae</taxon>
        <taxon>Smittium</taxon>
    </lineage>
</organism>
<evidence type="ECO:0000313" key="4">
    <source>
        <dbReference type="EMBL" id="PVV04336.1"/>
    </source>
</evidence>
<feature type="compositionally biased region" description="Basic and acidic residues" evidence="1">
    <location>
        <begin position="143"/>
        <end position="158"/>
    </location>
</feature>
<protein>
    <submittedName>
        <fullName evidence="3">Uncharacterized protein</fullName>
    </submittedName>
</protein>
<evidence type="ECO:0000313" key="5">
    <source>
        <dbReference type="Proteomes" id="UP000245609"/>
    </source>
</evidence>
<gene>
    <name evidence="4" type="ORF">BB560_001167</name>
    <name evidence="3" type="ORF">BB560_004144</name>
</gene>
<feature type="compositionally biased region" description="Low complexity" evidence="1">
    <location>
        <begin position="159"/>
        <end position="175"/>
    </location>
</feature>
<dbReference type="EMBL" id="MBFS01001078">
    <property type="protein sequence ID" value="PVV01438.1"/>
    <property type="molecule type" value="Genomic_DNA"/>
</dbReference>
<evidence type="ECO:0000256" key="2">
    <source>
        <dbReference type="SAM" id="Phobius"/>
    </source>
</evidence>
<dbReference type="Proteomes" id="UP000245609">
    <property type="component" value="Unassembled WGS sequence"/>
</dbReference>
<keyword evidence="5" id="KW-1185">Reference proteome</keyword>
<feature type="compositionally biased region" description="Low complexity" evidence="1">
    <location>
        <begin position="128"/>
        <end position="142"/>
    </location>
</feature>
<accession>A0A2T9ZA23</accession>
<sequence length="192" mass="21360">MSKPLKAISFIEERLKKREHTQEELDSLDSARSRIKKISALGGAFGLLGALYIFRRRTTILKTTLGTIGGLIGYQSFGFWSFFYTLKEFSNDKSSPNINVVIKEFGKEIARARVERRAPRFSQPFETSDGSSNASPNANSDPADTRYQFEFRGDEKFGNSDSVFGSSGSDSGNSDEVLKDPWEGSGSQSSRR</sequence>
<feature type="transmembrane region" description="Helical" evidence="2">
    <location>
        <begin position="66"/>
        <end position="86"/>
    </location>
</feature>
<comment type="caution">
    <text evidence="3">The sequence shown here is derived from an EMBL/GenBank/DDBJ whole genome shotgun (WGS) entry which is preliminary data.</text>
</comment>
<name>A0A2T9ZA23_9FUNG</name>
<keyword evidence="2" id="KW-0472">Membrane</keyword>
<reference evidence="3 5" key="1">
    <citation type="journal article" date="2018" name="MBio">
        <title>Comparative Genomics Reveals the Core Gene Toolbox for the Fungus-Insect Symbiosis.</title>
        <authorList>
            <person name="Wang Y."/>
            <person name="Stata M."/>
            <person name="Wang W."/>
            <person name="Stajich J.E."/>
            <person name="White M.M."/>
            <person name="Moncalvo J.M."/>
        </authorList>
    </citation>
    <scope>NUCLEOTIDE SEQUENCE [LARGE SCALE GENOMIC DNA]</scope>
    <source>
        <strain evidence="3 5">SC-DP-2</strain>
    </source>
</reference>
<evidence type="ECO:0000256" key="1">
    <source>
        <dbReference type="SAM" id="MobiDB-lite"/>
    </source>
</evidence>
<keyword evidence="2" id="KW-0812">Transmembrane</keyword>
<keyword evidence="2" id="KW-1133">Transmembrane helix</keyword>
<feature type="transmembrane region" description="Helical" evidence="2">
    <location>
        <begin position="38"/>
        <end position="54"/>
    </location>
</feature>
<proteinExistence type="predicted"/>
<dbReference type="EMBL" id="MBFS01000136">
    <property type="protein sequence ID" value="PVV04336.1"/>
    <property type="molecule type" value="Genomic_DNA"/>
</dbReference>
<feature type="region of interest" description="Disordered" evidence="1">
    <location>
        <begin position="118"/>
        <end position="192"/>
    </location>
</feature>
<evidence type="ECO:0000313" key="3">
    <source>
        <dbReference type="EMBL" id="PVV01438.1"/>
    </source>
</evidence>
<dbReference type="AlphaFoldDB" id="A0A2T9ZA23"/>